<dbReference type="EMBL" id="CAACVS010000280">
    <property type="protein sequence ID" value="VEU40439.1"/>
    <property type="molecule type" value="Genomic_DNA"/>
</dbReference>
<name>A0A448ZEF9_9STRA</name>
<organism evidence="2 3">
    <name type="scientific">Pseudo-nitzschia multistriata</name>
    <dbReference type="NCBI Taxonomy" id="183589"/>
    <lineage>
        <taxon>Eukaryota</taxon>
        <taxon>Sar</taxon>
        <taxon>Stramenopiles</taxon>
        <taxon>Ochrophyta</taxon>
        <taxon>Bacillariophyta</taxon>
        <taxon>Bacillariophyceae</taxon>
        <taxon>Bacillariophycidae</taxon>
        <taxon>Bacillariales</taxon>
        <taxon>Bacillariaceae</taxon>
        <taxon>Pseudo-nitzschia</taxon>
    </lineage>
</organism>
<evidence type="ECO:0000256" key="1">
    <source>
        <dbReference type="SAM" id="MobiDB-lite"/>
    </source>
</evidence>
<sequence>MPSETSEGFERSDPFGESITPAPDNPVGVFGCFAKEDPYAFESEFLNCKFEPALAVVVHLPSESSSDNLMALVW</sequence>
<dbReference type="AlphaFoldDB" id="A0A448ZEF9"/>
<evidence type="ECO:0000313" key="2">
    <source>
        <dbReference type="EMBL" id="VEU40439.1"/>
    </source>
</evidence>
<reference evidence="2 3" key="1">
    <citation type="submission" date="2019-01" db="EMBL/GenBank/DDBJ databases">
        <authorList>
            <person name="Ferrante I. M."/>
        </authorList>
    </citation>
    <scope>NUCLEOTIDE SEQUENCE [LARGE SCALE GENOMIC DNA]</scope>
    <source>
        <strain evidence="2 3">B856</strain>
    </source>
</reference>
<keyword evidence="3" id="KW-1185">Reference proteome</keyword>
<evidence type="ECO:0000313" key="3">
    <source>
        <dbReference type="Proteomes" id="UP000291116"/>
    </source>
</evidence>
<gene>
    <name evidence="2" type="ORF">PSNMU_V1.4_AUG-EV-PASAV3_0073390</name>
</gene>
<accession>A0A448ZEF9</accession>
<dbReference type="Proteomes" id="UP000291116">
    <property type="component" value="Unassembled WGS sequence"/>
</dbReference>
<proteinExistence type="predicted"/>
<protein>
    <submittedName>
        <fullName evidence="2">Uncharacterized protein</fullName>
    </submittedName>
</protein>
<feature type="region of interest" description="Disordered" evidence="1">
    <location>
        <begin position="1"/>
        <end position="24"/>
    </location>
</feature>